<keyword evidence="3" id="KW-1185">Reference proteome</keyword>
<protein>
    <submittedName>
        <fullName evidence="2">Putative lipoprotein</fullName>
    </submittedName>
</protein>
<evidence type="ECO:0000313" key="3">
    <source>
        <dbReference type="Proteomes" id="UP000028640"/>
    </source>
</evidence>
<proteinExistence type="predicted"/>
<dbReference type="EMBL" id="JMPJ01000026">
    <property type="protein sequence ID" value="KFC84497.1"/>
    <property type="molecule type" value="Genomic_DNA"/>
</dbReference>
<keyword evidence="1" id="KW-0732">Signal</keyword>
<reference evidence="2 3" key="1">
    <citation type="submission" date="2014-05" db="EMBL/GenBank/DDBJ databases">
        <title>ATOL: Assembling a taxonomically balanced genome-scale reconstruction of the evolutionary history of the Enterobacteriaceae.</title>
        <authorList>
            <person name="Plunkett G.III."/>
            <person name="Neeno-Eckwall E.C."/>
            <person name="Glasner J.D."/>
            <person name="Perna N.T."/>
        </authorList>
    </citation>
    <scope>NUCLEOTIDE SEQUENCE [LARGE SCALE GENOMIC DNA]</scope>
    <source>
        <strain evidence="2 3">ATCC 33852</strain>
    </source>
</reference>
<organism evidence="2 3">
    <name type="scientific">Ewingella americana (strain ATCC 33852 / DSM 4580 / CCUG 14506 / JCM 5911 / LMG 7869 / NCTC 12157 / CDC 1468-78)</name>
    <dbReference type="NCBI Taxonomy" id="910964"/>
    <lineage>
        <taxon>Bacteria</taxon>
        <taxon>Pseudomonadati</taxon>
        <taxon>Pseudomonadota</taxon>
        <taxon>Gammaproteobacteria</taxon>
        <taxon>Enterobacterales</taxon>
        <taxon>Yersiniaceae</taxon>
        <taxon>Ewingella</taxon>
    </lineage>
</organism>
<gene>
    <name evidence="2" type="ORF">GEAM_0755</name>
</gene>
<accession>A0A085GLA2</accession>
<evidence type="ECO:0000256" key="1">
    <source>
        <dbReference type="SAM" id="SignalP"/>
    </source>
</evidence>
<comment type="caution">
    <text evidence="2">The sequence shown here is derived from an EMBL/GenBank/DDBJ whole genome shotgun (WGS) entry which is preliminary data.</text>
</comment>
<dbReference type="AlphaFoldDB" id="A0A085GLA2"/>
<dbReference type="Pfam" id="PF13982">
    <property type="entry name" value="YbfN"/>
    <property type="match status" value="1"/>
</dbReference>
<dbReference type="eggNOG" id="ENOG5031F99">
    <property type="taxonomic scope" value="Bacteria"/>
</dbReference>
<feature type="signal peptide" evidence="1">
    <location>
        <begin position="1"/>
        <end position="30"/>
    </location>
</feature>
<dbReference type="PROSITE" id="PS51257">
    <property type="entry name" value="PROKAR_LIPOPROTEIN"/>
    <property type="match status" value="1"/>
</dbReference>
<dbReference type="InterPro" id="IPR025727">
    <property type="entry name" value="YbfN-like"/>
</dbReference>
<feature type="chain" id="PRO_5001791319" evidence="1">
    <location>
        <begin position="31"/>
        <end position="117"/>
    </location>
</feature>
<name>A0A085GLA2_EWIA3</name>
<keyword evidence="2" id="KW-0449">Lipoprotein</keyword>
<dbReference type="Proteomes" id="UP000028640">
    <property type="component" value="Unassembled WGS sequence"/>
</dbReference>
<sequence length="117" mass="12784">MKMKSIKNVLLVVASVALLGACSDPSTSKADQLRHSYTNCINTSNGEADKLATCQTILESLKKEKAHEAFANKETVRVIDYQKCLTARKTGDGQSYAEDCGKIWQEIKANNSPSAMK</sequence>
<evidence type="ECO:0000313" key="2">
    <source>
        <dbReference type="EMBL" id="KFC84497.1"/>
    </source>
</evidence>